<proteinExistence type="predicted"/>
<evidence type="ECO:0000313" key="2">
    <source>
        <dbReference type="Proteomes" id="UP000029452"/>
    </source>
</evidence>
<dbReference type="EMBL" id="JPGK01000005">
    <property type="protein sequence ID" value="KGA93713.1"/>
    <property type="molecule type" value="Genomic_DNA"/>
</dbReference>
<organism evidence="1 2">
    <name type="scientific">Leptospirillum ferriphilum</name>
    <dbReference type="NCBI Taxonomy" id="178606"/>
    <lineage>
        <taxon>Bacteria</taxon>
        <taxon>Pseudomonadati</taxon>
        <taxon>Nitrospirota</taxon>
        <taxon>Nitrospiria</taxon>
        <taxon>Nitrospirales</taxon>
        <taxon>Nitrospiraceae</taxon>
        <taxon>Leptospirillum</taxon>
    </lineage>
</organism>
<reference evidence="1 2" key="1">
    <citation type="submission" date="2014-06" db="EMBL/GenBank/DDBJ databases">
        <title>Draft genome sequence of iron oxidizing acidophile Leptospirillum ferriphilum DSM14647.</title>
        <authorList>
            <person name="Cardenas J.P."/>
            <person name="Lazcano M."/>
            <person name="Ossandon F.J."/>
            <person name="Corbett M."/>
            <person name="Holmes D.S."/>
            <person name="Watkin E."/>
        </authorList>
    </citation>
    <scope>NUCLEOTIDE SEQUENCE [LARGE SCALE GENOMIC DNA]</scope>
    <source>
        <strain evidence="1 2">DSM 14647</strain>
    </source>
</reference>
<sequence length="47" mass="5459">MTFPICFILSVQVRSDFIAWTGLARTQEKDSLRNINFRIVLPFFGPL</sequence>
<dbReference type="AlphaFoldDB" id="A0A094W878"/>
<gene>
    <name evidence="1" type="ORF">LptCag_1423</name>
</gene>
<protein>
    <submittedName>
        <fullName evidence="1">Uncharacterized protein</fullName>
    </submittedName>
</protein>
<dbReference type="Proteomes" id="UP000029452">
    <property type="component" value="Unassembled WGS sequence"/>
</dbReference>
<name>A0A094W878_9BACT</name>
<comment type="caution">
    <text evidence="1">The sequence shown here is derived from an EMBL/GenBank/DDBJ whole genome shotgun (WGS) entry which is preliminary data.</text>
</comment>
<accession>A0A094W878</accession>
<evidence type="ECO:0000313" key="1">
    <source>
        <dbReference type="EMBL" id="KGA93713.1"/>
    </source>
</evidence>
<dbReference type="PATRIC" id="fig|178606.4.peg.1425"/>